<sequence length="227" mass="24241">VVATDPIRDDLNDFVYEVSCYAAPEYSASHNRRRLARKQTNSPHELKTSACATGNTLSTGVDAAGPVSCPSEGHFLTFPMLRTANTKATGEGRTRARPSGQRLAASALSSQCVNSPGLAVAASTAQAGSMLSADTSGGQYSRMPVQATKAGIFPSAKEAYLHSQHQLQLPSQHSGRLASIAYTCGTMSFTAASSMIRAHESTRHDHMRQRGDNSNHGHSRSHKEVER</sequence>
<comment type="caution">
    <text evidence="2">The sequence shown here is derived from an EMBL/GenBank/DDBJ whole genome shotgun (WGS) entry which is preliminary data.</text>
</comment>
<accession>A0A3S4ZTS5</accession>
<dbReference type="EMBL" id="CAAALY010012848">
    <property type="protein sequence ID" value="VEL11788.1"/>
    <property type="molecule type" value="Genomic_DNA"/>
</dbReference>
<organism evidence="2 3">
    <name type="scientific">Protopolystoma xenopodis</name>
    <dbReference type="NCBI Taxonomy" id="117903"/>
    <lineage>
        <taxon>Eukaryota</taxon>
        <taxon>Metazoa</taxon>
        <taxon>Spiralia</taxon>
        <taxon>Lophotrochozoa</taxon>
        <taxon>Platyhelminthes</taxon>
        <taxon>Monogenea</taxon>
        <taxon>Polyopisthocotylea</taxon>
        <taxon>Polystomatidea</taxon>
        <taxon>Polystomatidae</taxon>
        <taxon>Protopolystoma</taxon>
    </lineage>
</organism>
<evidence type="ECO:0000256" key="1">
    <source>
        <dbReference type="SAM" id="MobiDB-lite"/>
    </source>
</evidence>
<feature type="region of interest" description="Disordered" evidence="1">
    <location>
        <begin position="198"/>
        <end position="227"/>
    </location>
</feature>
<dbReference type="Proteomes" id="UP000784294">
    <property type="component" value="Unassembled WGS sequence"/>
</dbReference>
<gene>
    <name evidence="2" type="ORF">PXEA_LOCUS5228</name>
</gene>
<keyword evidence="3" id="KW-1185">Reference proteome</keyword>
<name>A0A3S4ZTS5_9PLAT</name>
<evidence type="ECO:0000313" key="3">
    <source>
        <dbReference type="Proteomes" id="UP000784294"/>
    </source>
</evidence>
<feature type="region of interest" description="Disordered" evidence="1">
    <location>
        <begin position="31"/>
        <end position="51"/>
    </location>
</feature>
<protein>
    <submittedName>
        <fullName evidence="2">Uncharacterized protein</fullName>
    </submittedName>
</protein>
<feature type="compositionally biased region" description="Basic and acidic residues" evidence="1">
    <location>
        <begin position="198"/>
        <end position="215"/>
    </location>
</feature>
<feature type="non-terminal residue" evidence="2">
    <location>
        <position position="1"/>
    </location>
</feature>
<reference evidence="2" key="1">
    <citation type="submission" date="2018-11" db="EMBL/GenBank/DDBJ databases">
        <authorList>
            <consortium name="Pathogen Informatics"/>
        </authorList>
    </citation>
    <scope>NUCLEOTIDE SEQUENCE</scope>
</reference>
<proteinExistence type="predicted"/>
<dbReference type="AlphaFoldDB" id="A0A3S4ZTS5"/>
<evidence type="ECO:0000313" key="2">
    <source>
        <dbReference type="EMBL" id="VEL11788.1"/>
    </source>
</evidence>